<comment type="similarity">
    <text evidence="5">Belongs to the YqgF HJR family.</text>
</comment>
<comment type="subcellular location">
    <subcellularLocation>
        <location evidence="5">Cytoplasm</location>
    </subcellularLocation>
</comment>
<keyword evidence="2 5" id="KW-0690">Ribosome biogenesis</keyword>
<dbReference type="HAMAP" id="MF_00651">
    <property type="entry name" value="Nuclease_YqgF"/>
    <property type="match status" value="1"/>
</dbReference>
<dbReference type="InterPro" id="IPR006641">
    <property type="entry name" value="YqgF/RNaseH-like_dom"/>
</dbReference>
<evidence type="ECO:0000256" key="4">
    <source>
        <dbReference type="ARBA" id="ARBA00022801"/>
    </source>
</evidence>
<comment type="function">
    <text evidence="5">Could be a nuclease involved in processing of the 5'-end of pre-16S rRNA.</text>
</comment>
<keyword evidence="1 5" id="KW-0963">Cytoplasm</keyword>
<dbReference type="SUPFAM" id="SSF53098">
    <property type="entry name" value="Ribonuclease H-like"/>
    <property type="match status" value="1"/>
</dbReference>
<protein>
    <recommendedName>
        <fullName evidence="5">Putative pre-16S rRNA nuclease</fullName>
        <ecNumber evidence="5">3.1.-.-</ecNumber>
    </recommendedName>
</protein>
<evidence type="ECO:0000256" key="5">
    <source>
        <dbReference type="HAMAP-Rule" id="MF_00651"/>
    </source>
</evidence>
<dbReference type="AlphaFoldDB" id="A0A934X562"/>
<evidence type="ECO:0000256" key="6">
    <source>
        <dbReference type="SAM" id="MobiDB-lite"/>
    </source>
</evidence>
<dbReference type="GO" id="GO:0000967">
    <property type="term" value="P:rRNA 5'-end processing"/>
    <property type="evidence" value="ECO:0007669"/>
    <property type="project" value="UniProtKB-UniRule"/>
</dbReference>
<evidence type="ECO:0000313" key="8">
    <source>
        <dbReference type="EMBL" id="MBK6300538.1"/>
    </source>
</evidence>
<name>A0A934X562_9MICO</name>
<dbReference type="GO" id="GO:0004518">
    <property type="term" value="F:nuclease activity"/>
    <property type="evidence" value="ECO:0007669"/>
    <property type="project" value="UniProtKB-KW"/>
</dbReference>
<dbReference type="Gene3D" id="3.30.420.140">
    <property type="entry name" value="YqgF/RNase H-like domain"/>
    <property type="match status" value="1"/>
</dbReference>
<evidence type="ECO:0000256" key="1">
    <source>
        <dbReference type="ARBA" id="ARBA00022490"/>
    </source>
</evidence>
<gene>
    <name evidence="8" type="primary">ruvX</name>
    <name evidence="8" type="ORF">IPF40_05620</name>
</gene>
<dbReference type="InterPro" id="IPR012337">
    <property type="entry name" value="RNaseH-like_sf"/>
</dbReference>
<keyword evidence="3 5" id="KW-0540">Nuclease</keyword>
<dbReference type="GO" id="GO:0005829">
    <property type="term" value="C:cytosol"/>
    <property type="evidence" value="ECO:0007669"/>
    <property type="project" value="TreeGrafter"/>
</dbReference>
<dbReference type="EC" id="3.1.-.-" evidence="5"/>
<evidence type="ECO:0000256" key="3">
    <source>
        <dbReference type="ARBA" id="ARBA00022722"/>
    </source>
</evidence>
<dbReference type="PANTHER" id="PTHR33317:SF4">
    <property type="entry name" value="POLYNUCLEOTIDYL TRANSFERASE, RIBONUCLEASE H-LIKE SUPERFAMILY PROTEIN"/>
    <property type="match status" value="1"/>
</dbReference>
<dbReference type="NCBIfam" id="TIGR00250">
    <property type="entry name" value="RNAse_H_YqgF"/>
    <property type="match status" value="1"/>
</dbReference>
<dbReference type="CDD" id="cd16964">
    <property type="entry name" value="YqgF"/>
    <property type="match status" value="1"/>
</dbReference>
<dbReference type="Proteomes" id="UP000718281">
    <property type="component" value="Unassembled WGS sequence"/>
</dbReference>
<dbReference type="PANTHER" id="PTHR33317">
    <property type="entry name" value="POLYNUCLEOTIDYL TRANSFERASE, RIBONUCLEASE H-LIKE SUPERFAMILY PROTEIN"/>
    <property type="match status" value="1"/>
</dbReference>
<dbReference type="EMBL" id="JADIXZ010000004">
    <property type="protein sequence ID" value="MBK6300538.1"/>
    <property type="molecule type" value="Genomic_DNA"/>
</dbReference>
<organism evidence="8 9">
    <name type="scientific">Candidatus Phosphoribacter hodrii</name>
    <dbReference type="NCBI Taxonomy" id="2953743"/>
    <lineage>
        <taxon>Bacteria</taxon>
        <taxon>Bacillati</taxon>
        <taxon>Actinomycetota</taxon>
        <taxon>Actinomycetes</taxon>
        <taxon>Micrococcales</taxon>
        <taxon>Dermatophilaceae</taxon>
        <taxon>Candidatus Phosphoribacter</taxon>
    </lineage>
</organism>
<proteinExistence type="inferred from homology"/>
<feature type="region of interest" description="Disordered" evidence="6">
    <location>
        <begin position="145"/>
        <end position="166"/>
    </location>
</feature>
<dbReference type="InterPro" id="IPR005227">
    <property type="entry name" value="YqgF"/>
</dbReference>
<reference evidence="8 9" key="1">
    <citation type="submission" date="2020-10" db="EMBL/GenBank/DDBJ databases">
        <title>Connecting structure to function with the recovery of over 1000 high-quality activated sludge metagenome-assembled genomes encoding full-length rRNA genes using long-read sequencing.</title>
        <authorList>
            <person name="Singleton C.M."/>
            <person name="Petriglieri F."/>
            <person name="Kristensen J.M."/>
            <person name="Kirkegaard R.H."/>
            <person name="Michaelsen T.Y."/>
            <person name="Andersen M.H."/>
            <person name="Karst S.M."/>
            <person name="Dueholm M.S."/>
            <person name="Nielsen P.H."/>
            <person name="Albertsen M."/>
        </authorList>
    </citation>
    <scope>NUCLEOTIDE SEQUENCE [LARGE SCALE GENOMIC DNA]</scope>
    <source>
        <strain evidence="8">AalE_18-Q3-R2-46_BAT3C.188</strain>
    </source>
</reference>
<accession>A0A934X562</accession>
<dbReference type="InterPro" id="IPR037027">
    <property type="entry name" value="YqgF/RNaseH-like_dom_sf"/>
</dbReference>
<comment type="caution">
    <text evidence="8">The sequence shown here is derived from an EMBL/GenBank/DDBJ whole genome shotgun (WGS) entry which is preliminary data.</text>
</comment>
<dbReference type="GO" id="GO:0016788">
    <property type="term" value="F:hydrolase activity, acting on ester bonds"/>
    <property type="evidence" value="ECO:0007669"/>
    <property type="project" value="UniProtKB-UniRule"/>
</dbReference>
<sequence>MPSQGRRVGVDVGSVRVGVAESDPDGILATPVTTLARDESPEHADLAALAALVRDRDATCVYVGLPLQLSGVSGESARQARAYAAELAALVAPVRVRLVDERLTSVASHRLLHDSGRAERTHRAVVDQVAAVLILKSALEAERATGSQPGELVSTGGRKPRTKGRA</sequence>
<keyword evidence="4 5" id="KW-0378">Hydrolase</keyword>
<evidence type="ECO:0000313" key="9">
    <source>
        <dbReference type="Proteomes" id="UP000718281"/>
    </source>
</evidence>
<dbReference type="SMART" id="SM00732">
    <property type="entry name" value="YqgFc"/>
    <property type="match status" value="1"/>
</dbReference>
<dbReference type="Pfam" id="PF03652">
    <property type="entry name" value="RuvX"/>
    <property type="match status" value="1"/>
</dbReference>
<feature type="domain" description="YqgF/RNase H-like" evidence="7">
    <location>
        <begin position="5"/>
        <end position="108"/>
    </location>
</feature>
<evidence type="ECO:0000259" key="7">
    <source>
        <dbReference type="SMART" id="SM00732"/>
    </source>
</evidence>
<evidence type="ECO:0000256" key="2">
    <source>
        <dbReference type="ARBA" id="ARBA00022517"/>
    </source>
</evidence>